<evidence type="ECO:0000313" key="1">
    <source>
        <dbReference type="EMBL" id="CDW47179.1"/>
    </source>
</evidence>
<protein>
    <submittedName>
        <fullName evidence="1">Uncharacterized protein</fullName>
    </submittedName>
</protein>
<organism evidence="1">
    <name type="scientific">Lepeophtheirus salmonis</name>
    <name type="common">Salmon louse</name>
    <name type="synonym">Caligus salmonis</name>
    <dbReference type="NCBI Taxonomy" id="72036"/>
    <lineage>
        <taxon>Eukaryota</taxon>
        <taxon>Metazoa</taxon>
        <taxon>Ecdysozoa</taxon>
        <taxon>Arthropoda</taxon>
        <taxon>Crustacea</taxon>
        <taxon>Multicrustacea</taxon>
        <taxon>Hexanauplia</taxon>
        <taxon>Copepoda</taxon>
        <taxon>Siphonostomatoida</taxon>
        <taxon>Caligidae</taxon>
        <taxon>Lepeophtheirus</taxon>
    </lineage>
</organism>
<accession>A0A0K2V9L5</accession>
<feature type="non-terminal residue" evidence="1">
    <location>
        <position position="50"/>
    </location>
</feature>
<sequence>MLCSKSGLLVAYLYEIVIMSVSWTESRIKDRKQGNYCPCPCFMRSKNHIY</sequence>
<reference evidence="1" key="1">
    <citation type="submission" date="2014-05" db="EMBL/GenBank/DDBJ databases">
        <authorList>
            <person name="Chronopoulou M."/>
        </authorList>
    </citation>
    <scope>NUCLEOTIDE SEQUENCE</scope>
    <source>
        <tissue evidence="1">Whole organism</tissue>
    </source>
</reference>
<name>A0A0K2V9L5_LEPSM</name>
<dbReference type="AlphaFoldDB" id="A0A0K2V9L5"/>
<dbReference type="EMBL" id="HACA01029818">
    <property type="protein sequence ID" value="CDW47179.1"/>
    <property type="molecule type" value="Transcribed_RNA"/>
</dbReference>
<proteinExistence type="predicted"/>